<dbReference type="AlphaFoldDB" id="A0A9N9K119"/>
<comment type="caution">
    <text evidence="1">The sequence shown here is derived from an EMBL/GenBank/DDBJ whole genome shotgun (WGS) entry which is preliminary data.</text>
</comment>
<reference evidence="1" key="1">
    <citation type="submission" date="2021-06" db="EMBL/GenBank/DDBJ databases">
        <authorList>
            <person name="Kallberg Y."/>
            <person name="Tangrot J."/>
            <person name="Rosling A."/>
        </authorList>
    </citation>
    <scope>NUCLEOTIDE SEQUENCE</scope>
    <source>
        <strain evidence="1">MA453B</strain>
    </source>
</reference>
<keyword evidence="2" id="KW-1185">Reference proteome</keyword>
<name>A0A9N9K119_9GLOM</name>
<evidence type="ECO:0000313" key="1">
    <source>
        <dbReference type="EMBL" id="CAG8805853.1"/>
    </source>
</evidence>
<accession>A0A9N9K119</accession>
<protein>
    <submittedName>
        <fullName evidence="1">25601_t:CDS:1</fullName>
    </submittedName>
</protein>
<dbReference type="Proteomes" id="UP000789405">
    <property type="component" value="Unassembled WGS sequence"/>
</dbReference>
<gene>
    <name evidence="1" type="ORF">DERYTH_LOCUS24354</name>
</gene>
<organism evidence="1 2">
    <name type="scientific">Dentiscutata erythropus</name>
    <dbReference type="NCBI Taxonomy" id="1348616"/>
    <lineage>
        <taxon>Eukaryota</taxon>
        <taxon>Fungi</taxon>
        <taxon>Fungi incertae sedis</taxon>
        <taxon>Mucoromycota</taxon>
        <taxon>Glomeromycotina</taxon>
        <taxon>Glomeromycetes</taxon>
        <taxon>Diversisporales</taxon>
        <taxon>Gigasporaceae</taxon>
        <taxon>Dentiscutata</taxon>
    </lineage>
</organism>
<evidence type="ECO:0000313" key="2">
    <source>
        <dbReference type="Proteomes" id="UP000789405"/>
    </source>
</evidence>
<feature type="non-terminal residue" evidence="1">
    <location>
        <position position="1"/>
    </location>
</feature>
<feature type="non-terminal residue" evidence="1">
    <location>
        <position position="61"/>
    </location>
</feature>
<proteinExistence type="predicted"/>
<dbReference type="EMBL" id="CAJVPY010040579">
    <property type="protein sequence ID" value="CAG8805853.1"/>
    <property type="molecule type" value="Genomic_DNA"/>
</dbReference>
<sequence length="61" mass="7057">ALAFKYLHEKKDTQVTKYNTDKLTNLLIDNNIHLSKLSNPSKATDERGQLYINIHGLSWRS</sequence>